<keyword evidence="4 6" id="KW-1133">Transmembrane helix</keyword>
<keyword evidence="5 6" id="KW-0472">Membrane</keyword>
<dbReference type="OrthoDB" id="5785171at2"/>
<evidence type="ECO:0000256" key="4">
    <source>
        <dbReference type="ARBA" id="ARBA00022989"/>
    </source>
</evidence>
<keyword evidence="2" id="KW-1003">Cell membrane</keyword>
<dbReference type="PANTHER" id="PTHR30250">
    <property type="entry name" value="PST FAMILY PREDICTED COLANIC ACID TRANSPORTER"/>
    <property type="match status" value="1"/>
</dbReference>
<feature type="transmembrane region" description="Helical" evidence="6">
    <location>
        <begin position="258"/>
        <end position="282"/>
    </location>
</feature>
<comment type="subcellular location">
    <subcellularLocation>
        <location evidence="1">Cell membrane</location>
        <topology evidence="1">Multi-pass membrane protein</topology>
    </subcellularLocation>
</comment>
<dbReference type="EMBL" id="CP033897">
    <property type="protein sequence ID" value="AZA10434.1"/>
    <property type="molecule type" value="Genomic_DNA"/>
</dbReference>
<dbReference type="Proteomes" id="UP000271587">
    <property type="component" value="Chromosome"/>
</dbReference>
<evidence type="ECO:0000313" key="7">
    <source>
        <dbReference type="EMBL" id="AZA10434.1"/>
    </source>
</evidence>
<organism evidence="7 8">
    <name type="scientific">Corynebacterium gerontici</name>
    <dbReference type="NCBI Taxonomy" id="2079234"/>
    <lineage>
        <taxon>Bacteria</taxon>
        <taxon>Bacillati</taxon>
        <taxon>Actinomycetota</taxon>
        <taxon>Actinomycetes</taxon>
        <taxon>Mycobacteriales</taxon>
        <taxon>Corynebacteriaceae</taxon>
        <taxon>Corynebacterium</taxon>
    </lineage>
</organism>
<feature type="transmembrane region" description="Helical" evidence="6">
    <location>
        <begin position="115"/>
        <end position="135"/>
    </location>
</feature>
<feature type="transmembrane region" description="Helical" evidence="6">
    <location>
        <begin position="395"/>
        <end position="417"/>
    </location>
</feature>
<dbReference type="GO" id="GO:0005886">
    <property type="term" value="C:plasma membrane"/>
    <property type="evidence" value="ECO:0007669"/>
    <property type="project" value="UniProtKB-SubCell"/>
</dbReference>
<feature type="transmembrane region" description="Helical" evidence="6">
    <location>
        <begin position="92"/>
        <end position="109"/>
    </location>
</feature>
<evidence type="ECO:0000313" key="8">
    <source>
        <dbReference type="Proteomes" id="UP000271587"/>
    </source>
</evidence>
<evidence type="ECO:0000256" key="3">
    <source>
        <dbReference type="ARBA" id="ARBA00022692"/>
    </source>
</evidence>
<reference evidence="7 8" key="1">
    <citation type="submission" date="2018-11" db="EMBL/GenBank/DDBJ databases">
        <authorList>
            <person name="Kleinhagauer T."/>
            <person name="Glaeser S.P."/>
            <person name="Spergser J."/>
            <person name="Ruckert C."/>
            <person name="Kaempfer P."/>
            <person name="Busse H.-J."/>
        </authorList>
    </citation>
    <scope>NUCLEOTIDE SEQUENCE [LARGE SCALE GENOMIC DNA]</scope>
    <source>
        <strain evidence="7 8">W8</strain>
    </source>
</reference>
<feature type="transmembrane region" description="Helical" evidence="6">
    <location>
        <begin position="20"/>
        <end position="38"/>
    </location>
</feature>
<dbReference type="RefSeq" id="WP_123932757.1">
    <property type="nucleotide sequence ID" value="NZ_CP033897.1"/>
</dbReference>
<feature type="transmembrane region" description="Helical" evidence="6">
    <location>
        <begin position="336"/>
        <end position="356"/>
    </location>
</feature>
<sequence>MKNPTALLRSTYSRSLMIRLTNAGLAFGVSILLARLMGPEDYGAYGVILSVATLLAIPLTTGLPRTISRDLASARVNEDPGRMRAIITMGRHMFLITLVPLLIGAVIAWRFGVSVAGLSAGVLISAALAPLLAADANRMAIMQGLGQALRSQIPDLIARPLGTATIVTVLLLTLGTTGPVLGAFAYATATLFGFLVGALMVRSTLREIPHQAPLQAPTWRAFLPSVLTLSILGGSKIFTGNIDILLVDHLGNLREAGYYKVALAGMAIVALGTNSTTHVAYTRFAEAVPKRNLKVIAQQSDKAMLWSFVTSLVVLAAIAVLGRFAILIAYGESYLPAWEVVMVLAGGFTLTQLLGPGENIAMLSGKQLLAAGATIIGVVCTIAAAFLLVPSFGSVGIALASALGSFVRQLLIAVIVYQQFGINITATGMAARTLRSSNSE</sequence>
<evidence type="ECO:0000256" key="5">
    <source>
        <dbReference type="ARBA" id="ARBA00023136"/>
    </source>
</evidence>
<dbReference type="PANTHER" id="PTHR30250:SF11">
    <property type="entry name" value="O-ANTIGEN TRANSPORTER-RELATED"/>
    <property type="match status" value="1"/>
</dbReference>
<evidence type="ECO:0000256" key="2">
    <source>
        <dbReference type="ARBA" id="ARBA00022475"/>
    </source>
</evidence>
<accession>A0A3G6J2V0</accession>
<feature type="transmembrane region" description="Helical" evidence="6">
    <location>
        <begin position="368"/>
        <end position="389"/>
    </location>
</feature>
<feature type="transmembrane region" description="Helical" evidence="6">
    <location>
        <begin position="303"/>
        <end position="330"/>
    </location>
</feature>
<protein>
    <submittedName>
        <fullName evidence="7">Polysaccharide biosynthesis protein</fullName>
    </submittedName>
</protein>
<dbReference type="KEGG" id="cgk:CGERO_00480"/>
<evidence type="ECO:0000256" key="6">
    <source>
        <dbReference type="SAM" id="Phobius"/>
    </source>
</evidence>
<feature type="transmembrane region" description="Helical" evidence="6">
    <location>
        <begin position="156"/>
        <end position="174"/>
    </location>
</feature>
<evidence type="ECO:0000256" key="1">
    <source>
        <dbReference type="ARBA" id="ARBA00004651"/>
    </source>
</evidence>
<keyword evidence="3 6" id="KW-0812">Transmembrane</keyword>
<dbReference type="InterPro" id="IPR050833">
    <property type="entry name" value="Poly_Biosynth_Transport"/>
</dbReference>
<dbReference type="Pfam" id="PF01943">
    <property type="entry name" value="Polysacc_synt"/>
    <property type="match status" value="1"/>
</dbReference>
<gene>
    <name evidence="7" type="ORF">CGERO_00480</name>
</gene>
<proteinExistence type="predicted"/>
<name>A0A3G6J2V0_9CORY</name>
<feature type="transmembrane region" description="Helical" evidence="6">
    <location>
        <begin position="221"/>
        <end position="238"/>
    </location>
</feature>
<feature type="transmembrane region" description="Helical" evidence="6">
    <location>
        <begin position="44"/>
        <end position="63"/>
    </location>
</feature>
<dbReference type="InterPro" id="IPR002797">
    <property type="entry name" value="Polysacc_synth"/>
</dbReference>
<dbReference type="AlphaFoldDB" id="A0A3G6J2V0"/>
<feature type="transmembrane region" description="Helical" evidence="6">
    <location>
        <begin position="180"/>
        <end position="201"/>
    </location>
</feature>
<keyword evidence="8" id="KW-1185">Reference proteome</keyword>